<accession>A0A330L9G4</accession>
<dbReference type="InParanoid" id="A0A330L9G4"/>
<sequence>MCDGVTSFVDVSGSWLWLVKKVP</sequence>
<dbReference type="AlphaFoldDB" id="A0A330L9G4"/>
<protein>
    <submittedName>
        <fullName evidence="1">Uncharacterized protein</fullName>
    </submittedName>
</protein>
<dbReference type="Proteomes" id="UP000248168">
    <property type="component" value="Unassembled WGS sequence"/>
</dbReference>
<gene>
    <name evidence="1" type="ORF">NITLEN_80087</name>
</gene>
<proteinExistence type="predicted"/>
<name>A0A330L9G4_9BACT</name>
<reference evidence="2" key="1">
    <citation type="submission" date="2018-04" db="EMBL/GenBank/DDBJ databases">
        <authorList>
            <person name="Lucker S."/>
            <person name="Sakoula D."/>
        </authorList>
    </citation>
    <scope>NUCLEOTIDE SEQUENCE [LARGE SCALE GENOMIC DNA]</scope>
</reference>
<dbReference type="EMBL" id="OUNR01000021">
    <property type="protein sequence ID" value="SPP66659.1"/>
    <property type="molecule type" value="Genomic_DNA"/>
</dbReference>
<organism evidence="1 2">
    <name type="scientific">Nitrospira lenta</name>
    <dbReference type="NCBI Taxonomy" id="1436998"/>
    <lineage>
        <taxon>Bacteria</taxon>
        <taxon>Pseudomonadati</taxon>
        <taxon>Nitrospirota</taxon>
        <taxon>Nitrospiria</taxon>
        <taxon>Nitrospirales</taxon>
        <taxon>Nitrospiraceae</taxon>
        <taxon>Nitrospira</taxon>
    </lineage>
</organism>
<keyword evidence="2" id="KW-1185">Reference proteome</keyword>
<evidence type="ECO:0000313" key="1">
    <source>
        <dbReference type="EMBL" id="SPP66659.1"/>
    </source>
</evidence>
<evidence type="ECO:0000313" key="2">
    <source>
        <dbReference type="Proteomes" id="UP000248168"/>
    </source>
</evidence>